<keyword evidence="2 4" id="KW-0378">Hydrolase</keyword>
<comment type="cofactor">
    <cofactor evidence="1">
        <name>Mg(2+)</name>
        <dbReference type="ChEBI" id="CHEBI:18420"/>
    </cofactor>
</comment>
<evidence type="ECO:0000313" key="4">
    <source>
        <dbReference type="EMBL" id="PIX68237.1"/>
    </source>
</evidence>
<organism evidence="4 5">
    <name type="scientific">Candidatus Shapirobacteria bacterium CG_4_10_14_3_um_filter_35_13</name>
    <dbReference type="NCBI Taxonomy" id="1974873"/>
    <lineage>
        <taxon>Bacteria</taxon>
        <taxon>Candidatus Shapironibacteriota</taxon>
    </lineage>
</organism>
<comment type="caution">
    <text evidence="4">The sequence shown here is derived from an EMBL/GenBank/DDBJ whole genome shotgun (WGS) entry which is preliminary data.</text>
</comment>
<dbReference type="SUPFAM" id="SSF55811">
    <property type="entry name" value="Nudix"/>
    <property type="match status" value="1"/>
</dbReference>
<dbReference type="InterPro" id="IPR000086">
    <property type="entry name" value="NUDIX_hydrolase_dom"/>
</dbReference>
<dbReference type="GO" id="GO:0006753">
    <property type="term" value="P:nucleoside phosphate metabolic process"/>
    <property type="evidence" value="ECO:0007669"/>
    <property type="project" value="TreeGrafter"/>
</dbReference>
<dbReference type="CDD" id="cd03424">
    <property type="entry name" value="NUDIX_ADPRase_Nudt5_UGPPase_Nudt14"/>
    <property type="match status" value="1"/>
</dbReference>
<reference evidence="5" key="1">
    <citation type="submission" date="2017-09" db="EMBL/GenBank/DDBJ databases">
        <title>Depth-based differentiation of microbial function through sediment-hosted aquifers and enrichment of novel symbionts in the deep terrestrial subsurface.</title>
        <authorList>
            <person name="Probst A.J."/>
            <person name="Ladd B."/>
            <person name="Jarett J.K."/>
            <person name="Geller-Mcgrath D.E."/>
            <person name="Sieber C.M.K."/>
            <person name="Emerson J.B."/>
            <person name="Anantharaman K."/>
            <person name="Thomas B.C."/>
            <person name="Malmstrom R."/>
            <person name="Stieglmeier M."/>
            <person name="Klingl A."/>
            <person name="Woyke T."/>
            <person name="Ryan C.M."/>
            <person name="Banfield J.F."/>
        </authorList>
    </citation>
    <scope>NUCLEOTIDE SEQUENCE [LARGE SCALE GENOMIC DNA]</scope>
</reference>
<dbReference type="PROSITE" id="PS51462">
    <property type="entry name" value="NUDIX"/>
    <property type="match status" value="1"/>
</dbReference>
<evidence type="ECO:0000259" key="3">
    <source>
        <dbReference type="PROSITE" id="PS51462"/>
    </source>
</evidence>
<name>A0A2M7LJJ8_9BACT</name>
<dbReference type="Proteomes" id="UP000229531">
    <property type="component" value="Unassembled WGS sequence"/>
</dbReference>
<dbReference type="Gene3D" id="3.90.79.10">
    <property type="entry name" value="Nucleoside Triphosphate Pyrophosphohydrolase"/>
    <property type="match status" value="1"/>
</dbReference>
<dbReference type="InterPro" id="IPR020084">
    <property type="entry name" value="NUDIX_hydrolase_CS"/>
</dbReference>
<dbReference type="EMBL" id="PFJG01000012">
    <property type="protein sequence ID" value="PIX68237.1"/>
    <property type="molecule type" value="Genomic_DNA"/>
</dbReference>
<dbReference type="PANTHER" id="PTHR11839">
    <property type="entry name" value="UDP/ADP-SUGAR PYROPHOSPHATASE"/>
    <property type="match status" value="1"/>
</dbReference>
<dbReference type="PANTHER" id="PTHR11839:SF18">
    <property type="entry name" value="NUDIX HYDROLASE DOMAIN-CONTAINING PROTEIN"/>
    <property type="match status" value="1"/>
</dbReference>
<dbReference type="InterPro" id="IPR015797">
    <property type="entry name" value="NUDIX_hydrolase-like_dom_sf"/>
</dbReference>
<proteinExistence type="predicted"/>
<dbReference type="Pfam" id="PF00293">
    <property type="entry name" value="NUDIX"/>
    <property type="match status" value="1"/>
</dbReference>
<dbReference type="GO" id="GO:0016787">
    <property type="term" value="F:hydrolase activity"/>
    <property type="evidence" value="ECO:0007669"/>
    <property type="project" value="UniProtKB-KW"/>
</dbReference>
<protein>
    <submittedName>
        <fullName evidence="4">NUDIX hydrolase</fullName>
    </submittedName>
</protein>
<dbReference type="GO" id="GO:0019693">
    <property type="term" value="P:ribose phosphate metabolic process"/>
    <property type="evidence" value="ECO:0007669"/>
    <property type="project" value="TreeGrafter"/>
</dbReference>
<sequence length="178" mass="20093">MTQIKPWIEISRETIFQKYGHKLDKVIFKLPSGVESDYYLTGKDGRIVAVLPIDEDNNIILVKQFRLGPQKIIAELPGGGVDKNEDPLTAIKREFLEESGYTGDFELVTESMINAYSGAVRYHFVAKNCKKIAEPKNSDDEITEVIIMDLDEFKKHLRSGQLSDIATGYFGLEHLGLL</sequence>
<evidence type="ECO:0000313" key="5">
    <source>
        <dbReference type="Proteomes" id="UP000229531"/>
    </source>
</evidence>
<dbReference type="AlphaFoldDB" id="A0A2M7LJJ8"/>
<evidence type="ECO:0000256" key="1">
    <source>
        <dbReference type="ARBA" id="ARBA00001946"/>
    </source>
</evidence>
<feature type="domain" description="Nudix hydrolase" evidence="3">
    <location>
        <begin position="43"/>
        <end position="170"/>
    </location>
</feature>
<accession>A0A2M7LJJ8</accession>
<gene>
    <name evidence="4" type="ORF">COZ41_00795</name>
</gene>
<evidence type="ECO:0000256" key="2">
    <source>
        <dbReference type="ARBA" id="ARBA00022801"/>
    </source>
</evidence>
<dbReference type="PROSITE" id="PS00893">
    <property type="entry name" value="NUDIX_BOX"/>
    <property type="match status" value="1"/>
</dbReference>